<reference evidence="8 9" key="1">
    <citation type="journal article" date="2023" name="Arcadia Sci">
        <title>De novo assembly of a long-read Amblyomma americanum tick genome.</title>
        <authorList>
            <person name="Chou S."/>
            <person name="Poskanzer K.E."/>
            <person name="Rollins M."/>
            <person name="Thuy-Boun P.S."/>
        </authorList>
    </citation>
    <scope>NUCLEOTIDE SEQUENCE [LARGE SCALE GENOMIC DNA]</scope>
    <source>
        <strain evidence="8">F_SG_1</strain>
        <tissue evidence="8">Salivary glands</tissue>
    </source>
</reference>
<evidence type="ECO:0000256" key="1">
    <source>
        <dbReference type="ARBA" id="ARBA00004613"/>
    </source>
</evidence>
<evidence type="ECO:0000256" key="7">
    <source>
        <dbReference type="SAM" id="SignalP"/>
    </source>
</evidence>
<proteinExistence type="predicted"/>
<accession>A0AAQ4DP14</accession>
<dbReference type="Pfam" id="PF19429">
    <property type="entry name" value="EVA_Class_A"/>
    <property type="match status" value="1"/>
</dbReference>
<keyword evidence="2 6" id="KW-0964">Secreted</keyword>
<evidence type="ECO:0000256" key="5">
    <source>
        <dbReference type="ARBA" id="ARBA00023180"/>
    </source>
</evidence>
<comment type="subcellular location">
    <subcellularLocation>
        <location evidence="1 6">Secreted</location>
    </subcellularLocation>
</comment>
<comment type="function">
    <text evidence="6">Salivary chemokine-binding protein which binds to host chemokines.</text>
</comment>
<dbReference type="AlphaFoldDB" id="A0AAQ4DP14"/>
<evidence type="ECO:0000313" key="9">
    <source>
        <dbReference type="Proteomes" id="UP001321473"/>
    </source>
</evidence>
<dbReference type="EMBL" id="JARKHS020028562">
    <property type="protein sequence ID" value="KAK8764204.1"/>
    <property type="molecule type" value="Genomic_DNA"/>
</dbReference>
<dbReference type="InterPro" id="IPR045797">
    <property type="entry name" value="EVA_Class_A"/>
</dbReference>
<name>A0AAQ4DP14_AMBAM</name>
<keyword evidence="4 6" id="KW-1015">Disulfide bond</keyword>
<keyword evidence="9" id="KW-1185">Reference proteome</keyword>
<dbReference type="Proteomes" id="UP001321473">
    <property type="component" value="Unassembled WGS sequence"/>
</dbReference>
<evidence type="ECO:0000256" key="3">
    <source>
        <dbReference type="ARBA" id="ARBA00022729"/>
    </source>
</evidence>
<organism evidence="8 9">
    <name type="scientific">Amblyomma americanum</name>
    <name type="common">Lone star tick</name>
    <dbReference type="NCBI Taxonomy" id="6943"/>
    <lineage>
        <taxon>Eukaryota</taxon>
        <taxon>Metazoa</taxon>
        <taxon>Ecdysozoa</taxon>
        <taxon>Arthropoda</taxon>
        <taxon>Chelicerata</taxon>
        <taxon>Arachnida</taxon>
        <taxon>Acari</taxon>
        <taxon>Parasitiformes</taxon>
        <taxon>Ixodida</taxon>
        <taxon>Ixodoidea</taxon>
        <taxon>Ixodidae</taxon>
        <taxon>Amblyomminae</taxon>
        <taxon>Amblyomma</taxon>
    </lineage>
</organism>
<keyword evidence="5 6" id="KW-0325">Glycoprotein</keyword>
<feature type="chain" id="PRO_5042858743" description="Evasin" evidence="7">
    <location>
        <begin position="22"/>
        <end position="118"/>
    </location>
</feature>
<keyword evidence="3 6" id="KW-0732">Signal</keyword>
<comment type="caution">
    <text evidence="8">The sequence shown here is derived from an EMBL/GenBank/DDBJ whole genome shotgun (WGS) entry which is preliminary data.</text>
</comment>
<dbReference type="GO" id="GO:0005576">
    <property type="term" value="C:extracellular region"/>
    <property type="evidence" value="ECO:0007669"/>
    <property type="project" value="UniProtKB-SubCell"/>
</dbReference>
<evidence type="ECO:0000313" key="8">
    <source>
        <dbReference type="EMBL" id="KAK8764204.1"/>
    </source>
</evidence>
<dbReference type="GO" id="GO:0019957">
    <property type="term" value="F:C-C chemokine binding"/>
    <property type="evidence" value="ECO:0007669"/>
    <property type="project" value="InterPro"/>
</dbReference>
<dbReference type="Gene3D" id="2.30.130.100">
    <property type="match status" value="1"/>
</dbReference>
<gene>
    <name evidence="8" type="ORF">V5799_033186</name>
</gene>
<protein>
    <recommendedName>
        <fullName evidence="6">Evasin</fullName>
    </recommendedName>
</protein>
<evidence type="ECO:0000256" key="6">
    <source>
        <dbReference type="RuleBase" id="RU369006"/>
    </source>
</evidence>
<evidence type="ECO:0000256" key="4">
    <source>
        <dbReference type="ARBA" id="ARBA00023157"/>
    </source>
</evidence>
<feature type="signal peptide" evidence="7">
    <location>
        <begin position="1"/>
        <end position="21"/>
    </location>
</feature>
<evidence type="ECO:0000256" key="2">
    <source>
        <dbReference type="ARBA" id="ARBA00022525"/>
    </source>
</evidence>
<sequence length="118" mass="13033">MKTSFCLIASCLVLFALKGSAHPTGNEDEYHDYDPFGCPFPVLANRTHDVKPVGCSIPCNNGTEKLDDNTTCYAIEQEVYLRMSALVRYGNCPLGVCTEGICKPQNKAEDCYKGEEEQ</sequence>